<evidence type="ECO:0000256" key="2">
    <source>
        <dbReference type="ARBA" id="ARBA00022448"/>
    </source>
</evidence>
<keyword evidence="10" id="KW-1185">Reference proteome</keyword>
<feature type="transmembrane region" description="Helical" evidence="7">
    <location>
        <begin position="747"/>
        <end position="775"/>
    </location>
</feature>
<dbReference type="PANTHER" id="PTHR22950:SF289">
    <property type="entry name" value="AMINO ACID TRANSPORTER AVT6C-LIKE"/>
    <property type="match status" value="1"/>
</dbReference>
<feature type="transmembrane region" description="Helical" evidence="7">
    <location>
        <begin position="227"/>
        <end position="247"/>
    </location>
</feature>
<sequence length="922" mass="100503">MSYRHYFLPTKNLSRLELSTIYSTSKTSPPQIPKMVKQEDTNGGAQVLALPLLQDSKSLEAQCSSQQGASFSGAVFNISTTMIGAGIMSIPATTKVLGVIPGLVLILLVAFFVEVTVEFLLRYTNSGESETYAGMVGESFGAWGSVAVQICVIVTNLGCLIIYFIIIGDVLCGSQSGGTLHLGVLQEWFGIHWWNSRAWVLLFVAVFVMLPLVLLRRVDSLRHTSAVSILLAVVFVVICSAMAIYALCKGKTQKPRLFPDFANQVSVFDLFTTIPVLVTGFGFHVNVHPIRAELSKPSDMRSATRIALLISVVIYFSIGFFGYLLFGDSIMDDILVNFDQTSGSTIGQIINDVVRLSYAVHLLFVFPIMNFSLRANIDELLFRNRPVLAQDTSRFLPLTLFLLSFTYIVAIAIPNIWYFFQFMGSTTVVFLSFIFPAALILRDGHGISTTRDKIIAIFVIVLAVATSSIAISTTLYNSAKEKRAAIGMSPATGAHVPLLSDRKPVRRGSVSGAVFNVSTSIIGAGIMSIPATLKVLGVIPAFVLIVIIALLADVSVEFLMRFTHSGESTTYSGVMRESFGQVGSVAAQICVMITNLGCLIMYQIIIGDVLSGNGSAGEGHSGVLQEWFGSHWWNSRDIALLFTLIFIFLPLVLLKRVESLRFSSAISVLLAVVFVGISSAMAIYAIFEGKTNTPRLVPSLGKQTSFFDLFTAVPVIVTAFTFHFNVHPIGFELGKPSDMISAVRISLVLCAAIYFSIGLFGYLLFGDAIMADILVNFDRSSDSAMGAVLNDVVRLSYALHLMLVFPLLNFSLRVNLDELLFPKKPLLATDTRRFLLLTLGLLVFSYLAAIAFPNIWYVFQFLGSTSAVCLAFIFPGAIVLRDVHGISTRRDRTMATVMVVLAVVTSATAISTNVYNIFGNKS</sequence>
<keyword evidence="3 7" id="KW-0812">Transmembrane</keyword>
<keyword evidence="6 7" id="KW-0472">Membrane</keyword>
<feature type="transmembrane region" description="Helical" evidence="7">
    <location>
        <begin position="306"/>
        <end position="326"/>
    </location>
</feature>
<dbReference type="Pfam" id="PF01490">
    <property type="entry name" value="Aa_trans"/>
    <property type="match status" value="2"/>
</dbReference>
<feature type="transmembrane region" description="Helical" evidence="7">
    <location>
        <begin position="858"/>
        <end position="881"/>
    </location>
</feature>
<evidence type="ECO:0000256" key="4">
    <source>
        <dbReference type="ARBA" id="ARBA00022970"/>
    </source>
</evidence>
<dbReference type="EMBL" id="RDQH01000327">
    <property type="protein sequence ID" value="RXI08746.1"/>
    <property type="molecule type" value="Genomic_DNA"/>
</dbReference>
<keyword evidence="2" id="KW-0813">Transport</keyword>
<accession>A0A498KML6</accession>
<feature type="transmembrane region" description="Helical" evidence="7">
    <location>
        <begin position="356"/>
        <end position="373"/>
    </location>
</feature>
<evidence type="ECO:0000313" key="10">
    <source>
        <dbReference type="Proteomes" id="UP000290289"/>
    </source>
</evidence>
<reference evidence="9 10" key="1">
    <citation type="submission" date="2018-10" db="EMBL/GenBank/DDBJ databases">
        <title>A high-quality apple genome assembly.</title>
        <authorList>
            <person name="Hu J."/>
        </authorList>
    </citation>
    <scope>NUCLEOTIDE SEQUENCE [LARGE SCALE GENOMIC DNA]</scope>
    <source>
        <strain evidence="10">cv. HFTH1</strain>
        <tissue evidence="9">Young leaf</tissue>
    </source>
</reference>
<feature type="transmembrane region" description="Helical" evidence="7">
    <location>
        <begin position="581"/>
        <end position="605"/>
    </location>
</feature>
<feature type="transmembrane region" description="Helical" evidence="7">
    <location>
        <begin position="893"/>
        <end position="918"/>
    </location>
</feature>
<feature type="transmembrane region" description="Helical" evidence="7">
    <location>
        <begin position="419"/>
        <end position="442"/>
    </location>
</feature>
<dbReference type="STRING" id="3750.A0A498KML6"/>
<feature type="transmembrane region" description="Helical" evidence="7">
    <location>
        <begin position="834"/>
        <end position="852"/>
    </location>
</feature>
<dbReference type="GO" id="GO:0031090">
    <property type="term" value="C:organelle membrane"/>
    <property type="evidence" value="ECO:0007669"/>
    <property type="project" value="UniProtKB-ARBA"/>
</dbReference>
<feature type="transmembrane region" description="Helical" evidence="7">
    <location>
        <begin position="539"/>
        <end position="560"/>
    </location>
</feature>
<feature type="transmembrane region" description="Helical" evidence="7">
    <location>
        <begin position="707"/>
        <end position="726"/>
    </location>
</feature>
<dbReference type="Proteomes" id="UP000290289">
    <property type="component" value="Chromosome 1"/>
</dbReference>
<protein>
    <recommendedName>
        <fullName evidence="8">Amino acid transporter transmembrane domain-containing protein</fullName>
    </recommendedName>
</protein>
<feature type="transmembrane region" description="Helical" evidence="7">
    <location>
        <begin position="454"/>
        <end position="476"/>
    </location>
</feature>
<feature type="transmembrane region" description="Helical" evidence="7">
    <location>
        <begin position="394"/>
        <end position="413"/>
    </location>
</feature>
<comment type="subcellular location">
    <subcellularLocation>
        <location evidence="1">Membrane</location>
        <topology evidence="1">Multi-pass membrane protein</topology>
    </subcellularLocation>
</comment>
<feature type="transmembrane region" description="Helical" evidence="7">
    <location>
        <begin position="142"/>
        <end position="166"/>
    </location>
</feature>
<feature type="transmembrane region" description="Helical" evidence="7">
    <location>
        <begin position="638"/>
        <end position="654"/>
    </location>
</feature>
<dbReference type="AlphaFoldDB" id="A0A498KML6"/>
<dbReference type="PANTHER" id="PTHR22950">
    <property type="entry name" value="AMINO ACID TRANSPORTER"/>
    <property type="match status" value="1"/>
</dbReference>
<dbReference type="GO" id="GO:0015179">
    <property type="term" value="F:L-amino acid transmembrane transporter activity"/>
    <property type="evidence" value="ECO:0007669"/>
    <property type="project" value="TreeGrafter"/>
</dbReference>
<evidence type="ECO:0000313" key="9">
    <source>
        <dbReference type="EMBL" id="RXI08746.1"/>
    </source>
</evidence>
<feature type="transmembrane region" description="Helical" evidence="7">
    <location>
        <begin position="267"/>
        <end position="285"/>
    </location>
</feature>
<dbReference type="InterPro" id="IPR013057">
    <property type="entry name" value="AA_transpt_TM"/>
</dbReference>
<feature type="transmembrane region" description="Helical" evidence="7">
    <location>
        <begin position="666"/>
        <end position="687"/>
    </location>
</feature>
<evidence type="ECO:0000256" key="5">
    <source>
        <dbReference type="ARBA" id="ARBA00022989"/>
    </source>
</evidence>
<feature type="transmembrane region" description="Helical" evidence="7">
    <location>
        <begin position="198"/>
        <end position="215"/>
    </location>
</feature>
<proteinExistence type="predicted"/>
<feature type="domain" description="Amino acid transporter transmembrane" evidence="8">
    <location>
        <begin position="69"/>
        <end position="469"/>
    </location>
</feature>
<feature type="transmembrane region" description="Helical" evidence="7">
    <location>
        <begin position="74"/>
        <end position="93"/>
    </location>
</feature>
<evidence type="ECO:0000256" key="6">
    <source>
        <dbReference type="ARBA" id="ARBA00023136"/>
    </source>
</evidence>
<gene>
    <name evidence="9" type="ORF">DVH24_022890</name>
</gene>
<evidence type="ECO:0000256" key="3">
    <source>
        <dbReference type="ARBA" id="ARBA00022692"/>
    </source>
</evidence>
<organism evidence="9 10">
    <name type="scientific">Malus domestica</name>
    <name type="common">Apple</name>
    <name type="synonym">Pyrus malus</name>
    <dbReference type="NCBI Taxonomy" id="3750"/>
    <lineage>
        <taxon>Eukaryota</taxon>
        <taxon>Viridiplantae</taxon>
        <taxon>Streptophyta</taxon>
        <taxon>Embryophyta</taxon>
        <taxon>Tracheophyta</taxon>
        <taxon>Spermatophyta</taxon>
        <taxon>Magnoliopsida</taxon>
        <taxon>eudicotyledons</taxon>
        <taxon>Gunneridae</taxon>
        <taxon>Pentapetalae</taxon>
        <taxon>rosids</taxon>
        <taxon>fabids</taxon>
        <taxon>Rosales</taxon>
        <taxon>Rosaceae</taxon>
        <taxon>Amygdaloideae</taxon>
        <taxon>Maleae</taxon>
        <taxon>Malus</taxon>
    </lineage>
</organism>
<keyword evidence="5 7" id="KW-1133">Transmembrane helix</keyword>
<evidence type="ECO:0000256" key="1">
    <source>
        <dbReference type="ARBA" id="ARBA00004141"/>
    </source>
</evidence>
<keyword evidence="4" id="KW-0029">Amino-acid transport</keyword>
<feature type="domain" description="Amino acid transporter transmembrane" evidence="8">
    <location>
        <begin position="507"/>
        <end position="896"/>
    </location>
</feature>
<comment type="caution">
    <text evidence="9">The sequence shown here is derived from an EMBL/GenBank/DDBJ whole genome shotgun (WGS) entry which is preliminary data.</text>
</comment>
<feature type="transmembrane region" description="Helical" evidence="7">
    <location>
        <begin position="99"/>
        <end position="121"/>
    </location>
</feature>
<name>A0A498KML6_MALDO</name>
<evidence type="ECO:0000256" key="7">
    <source>
        <dbReference type="SAM" id="Phobius"/>
    </source>
</evidence>
<evidence type="ECO:0000259" key="8">
    <source>
        <dbReference type="Pfam" id="PF01490"/>
    </source>
</evidence>
<feature type="transmembrane region" description="Helical" evidence="7">
    <location>
        <begin position="795"/>
        <end position="814"/>
    </location>
</feature>